<feature type="modified residue" description="4-aspartylphosphate" evidence="1">
    <location>
        <position position="55"/>
    </location>
</feature>
<dbReference type="InterPro" id="IPR001789">
    <property type="entry name" value="Sig_transdc_resp-reg_receiver"/>
</dbReference>
<accession>A0A1T4JVU5</accession>
<dbReference type="GO" id="GO:0003677">
    <property type="term" value="F:DNA binding"/>
    <property type="evidence" value="ECO:0007669"/>
    <property type="project" value="InterPro"/>
</dbReference>
<dbReference type="Gene3D" id="2.40.50.1020">
    <property type="entry name" value="LytTr DNA-binding domain"/>
    <property type="match status" value="1"/>
</dbReference>
<reference evidence="5" key="1">
    <citation type="submission" date="2017-02" db="EMBL/GenBank/DDBJ databases">
        <authorList>
            <person name="Varghese N."/>
            <person name="Submissions S."/>
        </authorList>
    </citation>
    <scope>NUCLEOTIDE SEQUENCE [LARGE SCALE GENOMIC DNA]</scope>
    <source>
        <strain evidence="5">ATCC 25662</strain>
    </source>
</reference>
<evidence type="ECO:0000256" key="1">
    <source>
        <dbReference type="PROSITE-ProRule" id="PRU00169"/>
    </source>
</evidence>
<evidence type="ECO:0000313" key="5">
    <source>
        <dbReference type="Proteomes" id="UP000243297"/>
    </source>
</evidence>
<evidence type="ECO:0000259" key="3">
    <source>
        <dbReference type="PROSITE" id="PS50930"/>
    </source>
</evidence>
<keyword evidence="1" id="KW-0597">Phosphoprotein</keyword>
<dbReference type="SUPFAM" id="SSF52172">
    <property type="entry name" value="CheY-like"/>
    <property type="match status" value="1"/>
</dbReference>
<evidence type="ECO:0000259" key="2">
    <source>
        <dbReference type="PROSITE" id="PS50110"/>
    </source>
</evidence>
<name>A0A1T4JVU5_9FIRM</name>
<dbReference type="Pfam" id="PF04397">
    <property type="entry name" value="LytTR"/>
    <property type="match status" value="1"/>
</dbReference>
<dbReference type="SMART" id="SM00850">
    <property type="entry name" value="LytTR"/>
    <property type="match status" value="1"/>
</dbReference>
<evidence type="ECO:0000313" key="4">
    <source>
        <dbReference type="EMBL" id="SJZ34330.1"/>
    </source>
</evidence>
<dbReference type="GO" id="GO:0000156">
    <property type="term" value="F:phosphorelay response regulator activity"/>
    <property type="evidence" value="ECO:0007669"/>
    <property type="project" value="InterPro"/>
</dbReference>
<feature type="domain" description="Response regulatory" evidence="2">
    <location>
        <begin position="4"/>
        <end position="118"/>
    </location>
</feature>
<dbReference type="PANTHER" id="PTHR37299">
    <property type="entry name" value="TRANSCRIPTIONAL REGULATOR-RELATED"/>
    <property type="match status" value="1"/>
</dbReference>
<dbReference type="Proteomes" id="UP000243297">
    <property type="component" value="Unassembled WGS sequence"/>
</dbReference>
<dbReference type="InterPro" id="IPR011006">
    <property type="entry name" value="CheY-like_superfamily"/>
</dbReference>
<dbReference type="PROSITE" id="PS50110">
    <property type="entry name" value="RESPONSE_REGULATORY"/>
    <property type="match status" value="1"/>
</dbReference>
<gene>
    <name evidence="4" type="ORF">SAMN02745191_0124</name>
</gene>
<dbReference type="SMART" id="SM00448">
    <property type="entry name" value="REC"/>
    <property type="match status" value="1"/>
</dbReference>
<dbReference type="PANTHER" id="PTHR37299:SF1">
    <property type="entry name" value="STAGE 0 SPORULATION PROTEIN A HOMOLOG"/>
    <property type="match status" value="1"/>
</dbReference>
<dbReference type="InterPro" id="IPR007492">
    <property type="entry name" value="LytTR_DNA-bd_dom"/>
</dbReference>
<dbReference type="Pfam" id="PF00072">
    <property type="entry name" value="Response_reg"/>
    <property type="match status" value="1"/>
</dbReference>
<proteinExistence type="predicted"/>
<keyword evidence="5" id="KW-1185">Reference proteome</keyword>
<dbReference type="RefSeq" id="WP_078710590.1">
    <property type="nucleotide sequence ID" value="NZ_FUWY01000001.1"/>
</dbReference>
<organism evidence="4 5">
    <name type="scientific">Anaerorhabdus furcosa</name>
    <dbReference type="NCBI Taxonomy" id="118967"/>
    <lineage>
        <taxon>Bacteria</taxon>
        <taxon>Bacillati</taxon>
        <taxon>Bacillota</taxon>
        <taxon>Erysipelotrichia</taxon>
        <taxon>Erysipelotrichales</taxon>
        <taxon>Erysipelotrichaceae</taxon>
        <taxon>Anaerorhabdus</taxon>
    </lineage>
</organism>
<dbReference type="InterPro" id="IPR046947">
    <property type="entry name" value="LytR-like"/>
</dbReference>
<dbReference type="EMBL" id="FUWY01000001">
    <property type="protein sequence ID" value="SJZ34330.1"/>
    <property type="molecule type" value="Genomic_DNA"/>
</dbReference>
<dbReference type="OrthoDB" id="1490554at2"/>
<dbReference type="STRING" id="118967.SAMN02745191_0124"/>
<dbReference type="PROSITE" id="PS50930">
    <property type="entry name" value="HTH_LYTTR"/>
    <property type="match status" value="1"/>
</dbReference>
<dbReference type="CDD" id="cd00156">
    <property type="entry name" value="REC"/>
    <property type="match status" value="1"/>
</dbReference>
<dbReference type="Gene3D" id="3.40.50.2300">
    <property type="match status" value="1"/>
</dbReference>
<sequence length="233" mass="27324">MKYKFVIVDDNIEDIRKIKELLVKHPDNIFFECIYLSSNDINKVLNCNYDLYILDIDMPEINGISLAQRIEIINTDAQFVFYSNREDLVFDSLIVNSIYFIRKSHLKADLDIALKKSLKKLHFLAKSFTMGQVEVLFNKILYIESQGNYLILHTSDSKKISLRTSLKDVRNDFASNNFIMIYHGIMVNMNQIKKLDHLNLEVTLLTNLKLPISHRKFKHVETLYLNFLLGEKL</sequence>
<protein>
    <submittedName>
        <fullName evidence="4">Two component transcriptional regulator, LytTR family</fullName>
    </submittedName>
</protein>
<feature type="domain" description="HTH LytTR-type" evidence="3">
    <location>
        <begin position="135"/>
        <end position="226"/>
    </location>
</feature>
<dbReference type="AlphaFoldDB" id="A0A1T4JVU5"/>